<dbReference type="Pfam" id="PF00472">
    <property type="entry name" value="RF-1"/>
    <property type="match status" value="1"/>
</dbReference>
<gene>
    <name evidence="4" type="ORF">NPIL_628501</name>
</gene>
<feature type="domain" description="Prokaryotic-type class I peptide chain release factors" evidence="3">
    <location>
        <begin position="1"/>
        <end position="39"/>
    </location>
</feature>
<name>A0A8X6K2A7_NEPPI</name>
<dbReference type="Gene3D" id="3.30.160.20">
    <property type="match status" value="1"/>
</dbReference>
<feature type="non-terminal residue" evidence="4">
    <location>
        <position position="1"/>
    </location>
</feature>
<dbReference type="InterPro" id="IPR050057">
    <property type="entry name" value="Prokaryotic/Mito_RF"/>
</dbReference>
<evidence type="ECO:0000313" key="5">
    <source>
        <dbReference type="Proteomes" id="UP000887013"/>
    </source>
</evidence>
<proteinExistence type="inferred from homology"/>
<dbReference type="EMBL" id="BMAW01092808">
    <property type="protein sequence ID" value="GFS57090.1"/>
    <property type="molecule type" value="Genomic_DNA"/>
</dbReference>
<sequence length="39" mass="4305">IDIVIHPNDIELEFKRSGGAGGQHVNTTDSCVRIYHKPS</sequence>
<dbReference type="PANTHER" id="PTHR43804">
    <property type="entry name" value="LD18447P"/>
    <property type="match status" value="1"/>
</dbReference>
<comment type="caution">
    <text evidence="4">The sequence shown here is derived from an EMBL/GenBank/DDBJ whole genome shotgun (WGS) entry which is preliminary data.</text>
</comment>
<accession>A0A8X6K2A7</accession>
<evidence type="ECO:0000259" key="3">
    <source>
        <dbReference type="Pfam" id="PF00472"/>
    </source>
</evidence>
<protein>
    <recommendedName>
        <fullName evidence="3">Prokaryotic-type class I peptide chain release factors domain-containing protein</fullName>
    </recommendedName>
</protein>
<organism evidence="4 5">
    <name type="scientific">Nephila pilipes</name>
    <name type="common">Giant wood spider</name>
    <name type="synonym">Nephila maculata</name>
    <dbReference type="NCBI Taxonomy" id="299642"/>
    <lineage>
        <taxon>Eukaryota</taxon>
        <taxon>Metazoa</taxon>
        <taxon>Ecdysozoa</taxon>
        <taxon>Arthropoda</taxon>
        <taxon>Chelicerata</taxon>
        <taxon>Arachnida</taxon>
        <taxon>Araneae</taxon>
        <taxon>Araneomorphae</taxon>
        <taxon>Entelegynae</taxon>
        <taxon>Araneoidea</taxon>
        <taxon>Nephilidae</taxon>
        <taxon>Nephila</taxon>
    </lineage>
</organism>
<dbReference type="PANTHER" id="PTHR43804:SF7">
    <property type="entry name" value="LD18447P"/>
    <property type="match status" value="1"/>
</dbReference>
<dbReference type="SUPFAM" id="SSF75620">
    <property type="entry name" value="Release factor"/>
    <property type="match status" value="1"/>
</dbReference>
<evidence type="ECO:0000256" key="1">
    <source>
        <dbReference type="ARBA" id="ARBA00010835"/>
    </source>
</evidence>
<feature type="non-terminal residue" evidence="4">
    <location>
        <position position="39"/>
    </location>
</feature>
<dbReference type="Proteomes" id="UP000887013">
    <property type="component" value="Unassembled WGS sequence"/>
</dbReference>
<dbReference type="InterPro" id="IPR045853">
    <property type="entry name" value="Pep_chain_release_fac_I_sf"/>
</dbReference>
<keyword evidence="2" id="KW-0488">Methylation</keyword>
<keyword evidence="5" id="KW-1185">Reference proteome</keyword>
<comment type="similarity">
    <text evidence="1">Belongs to the prokaryotic/mitochondrial release factor family.</text>
</comment>
<dbReference type="AlphaFoldDB" id="A0A8X6K2A7"/>
<evidence type="ECO:0000313" key="4">
    <source>
        <dbReference type="EMBL" id="GFS57090.1"/>
    </source>
</evidence>
<dbReference type="OrthoDB" id="277888at2759"/>
<evidence type="ECO:0000256" key="2">
    <source>
        <dbReference type="ARBA" id="ARBA00022481"/>
    </source>
</evidence>
<dbReference type="InterPro" id="IPR000352">
    <property type="entry name" value="Pep_chain_release_fac_I"/>
</dbReference>
<dbReference type="GO" id="GO:0003747">
    <property type="term" value="F:translation release factor activity"/>
    <property type="evidence" value="ECO:0007669"/>
    <property type="project" value="InterPro"/>
</dbReference>
<reference evidence="4" key="1">
    <citation type="submission" date="2020-08" db="EMBL/GenBank/DDBJ databases">
        <title>Multicomponent nature underlies the extraordinary mechanical properties of spider dragline silk.</title>
        <authorList>
            <person name="Kono N."/>
            <person name="Nakamura H."/>
            <person name="Mori M."/>
            <person name="Yoshida Y."/>
            <person name="Ohtoshi R."/>
            <person name="Malay A.D."/>
            <person name="Moran D.A.P."/>
            <person name="Tomita M."/>
            <person name="Numata K."/>
            <person name="Arakawa K."/>
        </authorList>
    </citation>
    <scope>NUCLEOTIDE SEQUENCE</scope>
</reference>